<comment type="similarity">
    <text evidence="1 6">Belongs to the copper/topaquinone oxidase family.</text>
</comment>
<dbReference type="PROSITE" id="PS01165">
    <property type="entry name" value="COPPER_AMINE_OXID_2"/>
    <property type="match status" value="1"/>
</dbReference>
<dbReference type="SUPFAM" id="SSF49998">
    <property type="entry name" value="Amine oxidase catalytic domain"/>
    <property type="match status" value="1"/>
</dbReference>
<dbReference type="PANTHER" id="PTHR10638:SF20">
    <property type="entry name" value="AMINE OXIDASE"/>
    <property type="match status" value="1"/>
</dbReference>
<keyword evidence="2 6" id="KW-0479">Metal-binding</keyword>
<sequence length="558" mass="63251">MENGSGASVGKPKEEPVVTYRRTIGLFRIVVCVLAVLVVALSIAFAVVVTQLKAEISALPGDCPDTANIDLNPPKVLPPFHDLTQEEISQVKEYLYDQTDLGLVRPKNISTSLSYIFLIDLHVPNKDQVIGYLDHGQAQPVREARVTLFMGDRPEPFIQEYTVGPLPNPYYKKDQTTFPFRNRPTTAPELKAAEEMITAHVNNLVPHILEESYDGKLGDCGKKCLAFKMISTLSTATSSDPRTRKLWFGLNPVIEFESLHSLDFAVLIDVTSSNIEDYKIDKIYYAGDKFNSLEDLKNSYEYGSVLKTRIPYPEDSRVLFETIEIVPREVDNSQWSTKPDARYAQTRMMRRQRKTEVEATVDYDFSAPKYLTFYNDKHKTETGLPRAYRILVDGMSKQMLTVGRGQEASIPWARHQLAVTKYHETERRSSSIFANFDGENPTVNFQAYIDNDEVLTDQDQVAWVTMGVHHIPHTEDLPVTSTVGLDLRFLLLPNNYFQEDPAMGSGDAVRIEPNNQNHVSQGLHIQTYGKSENSRCFPRKSNFYSIIQERPGSVFTRT</sequence>
<dbReference type="InterPro" id="IPR016182">
    <property type="entry name" value="Cu_amine_oxidase_N-reg"/>
</dbReference>
<accession>A0ABY7DSA9</accession>
<evidence type="ECO:0000313" key="11">
    <source>
        <dbReference type="Proteomes" id="UP001164746"/>
    </source>
</evidence>
<comment type="PTM">
    <text evidence="6">Topaquinone (TPQ) is generated by copper-dependent autoxidation of a specific tyrosyl residue.</text>
</comment>
<dbReference type="InterPro" id="IPR036460">
    <property type="entry name" value="Cu_amine_oxidase_C_sf"/>
</dbReference>
<evidence type="ECO:0000256" key="5">
    <source>
        <dbReference type="ARBA" id="ARBA00023008"/>
    </source>
</evidence>
<feature type="domain" description="Copper amine oxidase catalytic" evidence="8">
    <location>
        <begin position="334"/>
        <end position="503"/>
    </location>
</feature>
<dbReference type="SUPFAM" id="SSF54416">
    <property type="entry name" value="Amine oxidase N-terminal region"/>
    <property type="match status" value="2"/>
</dbReference>
<evidence type="ECO:0000256" key="4">
    <source>
        <dbReference type="ARBA" id="ARBA00023002"/>
    </source>
</evidence>
<keyword evidence="3 6" id="KW-0801">TPQ</keyword>
<evidence type="ECO:0000256" key="3">
    <source>
        <dbReference type="ARBA" id="ARBA00022772"/>
    </source>
</evidence>
<keyword evidence="5 6" id="KW-0186">Copper</keyword>
<evidence type="ECO:0000259" key="8">
    <source>
        <dbReference type="Pfam" id="PF01179"/>
    </source>
</evidence>
<dbReference type="Gene3D" id="2.70.98.20">
    <property type="entry name" value="Copper amine oxidase, catalytic domain"/>
    <property type="match status" value="1"/>
</dbReference>
<keyword evidence="7" id="KW-0812">Transmembrane</keyword>
<evidence type="ECO:0000259" key="9">
    <source>
        <dbReference type="Pfam" id="PF02727"/>
    </source>
</evidence>
<feature type="transmembrane region" description="Helical" evidence="7">
    <location>
        <begin position="26"/>
        <end position="49"/>
    </location>
</feature>
<feature type="domain" description="Copper amine oxidase N2-terminal" evidence="9">
    <location>
        <begin position="89"/>
        <end position="171"/>
    </location>
</feature>
<dbReference type="EC" id="1.4.3.-" evidence="6"/>
<keyword evidence="4 6" id="KW-0560">Oxidoreductase</keyword>
<dbReference type="PANTHER" id="PTHR10638">
    <property type="entry name" value="COPPER AMINE OXIDASE"/>
    <property type="match status" value="1"/>
</dbReference>
<keyword evidence="7" id="KW-0472">Membrane</keyword>
<dbReference type="Pfam" id="PF02727">
    <property type="entry name" value="Cu_amine_oxidN2"/>
    <property type="match status" value="1"/>
</dbReference>
<gene>
    <name evidence="10" type="ORF">MAR_024960</name>
</gene>
<comment type="cofactor">
    <cofactor evidence="6">
        <name>Cu cation</name>
        <dbReference type="ChEBI" id="CHEBI:23378"/>
    </cofactor>
    <text evidence="6">Contains 1 topaquinone per subunit.</text>
</comment>
<evidence type="ECO:0000256" key="7">
    <source>
        <dbReference type="SAM" id="Phobius"/>
    </source>
</evidence>
<proteinExistence type="inferred from homology"/>
<dbReference type="Gene3D" id="3.10.450.40">
    <property type="match status" value="2"/>
</dbReference>
<dbReference type="InterPro" id="IPR000269">
    <property type="entry name" value="Cu_amine_oxidase"/>
</dbReference>
<evidence type="ECO:0000313" key="10">
    <source>
        <dbReference type="EMBL" id="WAR00588.1"/>
    </source>
</evidence>
<dbReference type="InterPro" id="IPR049947">
    <property type="entry name" value="Cu_Am_Ox_Cu-bd"/>
</dbReference>
<dbReference type="InterPro" id="IPR015800">
    <property type="entry name" value="Cu_amine_oxidase_N2"/>
</dbReference>
<protein>
    <recommendedName>
        <fullName evidence="6">Amine oxidase</fullName>
        <ecNumber evidence="6">1.4.3.-</ecNumber>
    </recommendedName>
</protein>
<dbReference type="Proteomes" id="UP001164746">
    <property type="component" value="Chromosome 3"/>
</dbReference>
<keyword evidence="7" id="KW-1133">Transmembrane helix</keyword>
<organism evidence="10 11">
    <name type="scientific">Mya arenaria</name>
    <name type="common">Soft-shell clam</name>
    <dbReference type="NCBI Taxonomy" id="6604"/>
    <lineage>
        <taxon>Eukaryota</taxon>
        <taxon>Metazoa</taxon>
        <taxon>Spiralia</taxon>
        <taxon>Lophotrochozoa</taxon>
        <taxon>Mollusca</taxon>
        <taxon>Bivalvia</taxon>
        <taxon>Autobranchia</taxon>
        <taxon>Heteroconchia</taxon>
        <taxon>Euheterodonta</taxon>
        <taxon>Imparidentia</taxon>
        <taxon>Neoheterodontei</taxon>
        <taxon>Myida</taxon>
        <taxon>Myoidea</taxon>
        <taxon>Myidae</taxon>
        <taxon>Mya</taxon>
    </lineage>
</organism>
<dbReference type="InterPro" id="IPR015798">
    <property type="entry name" value="Cu_amine_oxidase_C"/>
</dbReference>
<evidence type="ECO:0000256" key="1">
    <source>
        <dbReference type="ARBA" id="ARBA00007983"/>
    </source>
</evidence>
<dbReference type="Pfam" id="PF01179">
    <property type="entry name" value="Cu_amine_oxid"/>
    <property type="match status" value="1"/>
</dbReference>
<dbReference type="EMBL" id="CP111014">
    <property type="protein sequence ID" value="WAR00588.1"/>
    <property type="molecule type" value="Genomic_DNA"/>
</dbReference>
<evidence type="ECO:0000256" key="2">
    <source>
        <dbReference type="ARBA" id="ARBA00022723"/>
    </source>
</evidence>
<reference evidence="10" key="1">
    <citation type="submission" date="2022-11" db="EMBL/GenBank/DDBJ databases">
        <title>Centuries of genome instability and evolution in soft-shell clam transmissible cancer (bioRxiv).</title>
        <authorList>
            <person name="Hart S.F.M."/>
            <person name="Yonemitsu M.A."/>
            <person name="Giersch R.M."/>
            <person name="Beal B.F."/>
            <person name="Arriagada G."/>
            <person name="Davis B.W."/>
            <person name="Ostrander E.A."/>
            <person name="Goff S.P."/>
            <person name="Metzger M.J."/>
        </authorList>
    </citation>
    <scope>NUCLEOTIDE SEQUENCE</scope>
    <source>
        <strain evidence="10">MELC-2E11</strain>
        <tissue evidence="10">Siphon/mantle</tissue>
    </source>
</reference>
<keyword evidence="11" id="KW-1185">Reference proteome</keyword>
<name>A0ABY7DSA9_MYAAR</name>
<evidence type="ECO:0000256" key="6">
    <source>
        <dbReference type="RuleBase" id="RU000672"/>
    </source>
</evidence>